<feature type="transmembrane region" description="Helical" evidence="2">
    <location>
        <begin position="163"/>
        <end position="185"/>
    </location>
</feature>
<feature type="region of interest" description="Disordered" evidence="1">
    <location>
        <begin position="115"/>
        <end position="157"/>
    </location>
</feature>
<feature type="region of interest" description="Disordered" evidence="1">
    <location>
        <begin position="242"/>
        <end position="267"/>
    </location>
</feature>
<proteinExistence type="predicted"/>
<keyword evidence="4" id="KW-1185">Reference proteome</keyword>
<dbReference type="GeneID" id="66082185"/>
<feature type="compositionally biased region" description="Low complexity" evidence="1">
    <location>
        <begin position="130"/>
        <end position="148"/>
    </location>
</feature>
<organism evidence="3 4">
    <name type="scientific">Marasmius oreades</name>
    <name type="common">fairy-ring Marasmius</name>
    <dbReference type="NCBI Taxonomy" id="181124"/>
    <lineage>
        <taxon>Eukaryota</taxon>
        <taxon>Fungi</taxon>
        <taxon>Dikarya</taxon>
        <taxon>Basidiomycota</taxon>
        <taxon>Agaricomycotina</taxon>
        <taxon>Agaricomycetes</taxon>
        <taxon>Agaricomycetidae</taxon>
        <taxon>Agaricales</taxon>
        <taxon>Marasmiineae</taxon>
        <taxon>Marasmiaceae</taxon>
        <taxon>Marasmius</taxon>
    </lineage>
</organism>
<comment type="caution">
    <text evidence="3">The sequence shown here is derived from an EMBL/GenBank/DDBJ whole genome shotgun (WGS) entry which is preliminary data.</text>
</comment>
<evidence type="ECO:0000256" key="1">
    <source>
        <dbReference type="SAM" id="MobiDB-lite"/>
    </source>
</evidence>
<gene>
    <name evidence="3" type="ORF">E1B28_013110</name>
</gene>
<dbReference type="KEGG" id="more:E1B28_013110"/>
<dbReference type="OrthoDB" id="3119630at2759"/>
<reference evidence="3" key="1">
    <citation type="journal article" date="2021" name="Genome Biol. Evol.">
        <title>The assembled and annotated genome of the fairy-ring fungus Marasmius oreades.</title>
        <authorList>
            <person name="Hiltunen M."/>
            <person name="Ament-Velasquez S.L."/>
            <person name="Johannesson H."/>
        </authorList>
    </citation>
    <scope>NUCLEOTIDE SEQUENCE</scope>
    <source>
        <strain evidence="3">03SP1</strain>
    </source>
</reference>
<accession>A0A9P7RNZ7</accession>
<evidence type="ECO:0000313" key="3">
    <source>
        <dbReference type="EMBL" id="KAG7087131.1"/>
    </source>
</evidence>
<evidence type="ECO:0000313" key="4">
    <source>
        <dbReference type="Proteomes" id="UP001049176"/>
    </source>
</evidence>
<dbReference type="RefSeq" id="XP_043003602.1">
    <property type="nucleotide sequence ID" value="XM_043158258.1"/>
</dbReference>
<dbReference type="Proteomes" id="UP001049176">
    <property type="component" value="Chromosome 9"/>
</dbReference>
<name>A0A9P7RNZ7_9AGAR</name>
<keyword evidence="2" id="KW-0812">Transmembrane</keyword>
<sequence length="301" mass="32157">MMHTLVSTSTAFQIDLTIPSPDPSTNPSEFSTRLMLVSPPLPLDKDSTHQEDESFTSPFLLAADALTSISGSQTSFTGDVGAIPNSGYAINAEGTAGGSIHSNDGFAVPGHAAVTSGSTTPLTSPPPPTSTSIFPSTSTSTATVTAPTQSEESRPHKLNTGGLAGGIAGGVLLIVVVATFVLCILKRRNKKLEYNLVHTGPTPYFYMIPSSGSDAFYMDITERKTQMFSQREHLKRELEVYEQVSQDSNSRNEDSPDGINGSNQQDDVVQVTRRQMEVLTRRIAALEAVTMAPPDYSSHMS</sequence>
<evidence type="ECO:0000256" key="2">
    <source>
        <dbReference type="SAM" id="Phobius"/>
    </source>
</evidence>
<keyword evidence="2" id="KW-1133">Transmembrane helix</keyword>
<keyword evidence="2" id="KW-0472">Membrane</keyword>
<protein>
    <submittedName>
        <fullName evidence="3">Uncharacterized protein</fullName>
    </submittedName>
</protein>
<dbReference type="AlphaFoldDB" id="A0A9P7RNZ7"/>
<dbReference type="EMBL" id="CM032189">
    <property type="protein sequence ID" value="KAG7087131.1"/>
    <property type="molecule type" value="Genomic_DNA"/>
</dbReference>